<name>A0A1I3TDZ8_9BACT</name>
<dbReference type="Proteomes" id="UP000198635">
    <property type="component" value="Unassembled WGS sequence"/>
</dbReference>
<dbReference type="PANTHER" id="PTHR32432:SF3">
    <property type="entry name" value="ETHANOLAMINE UTILIZATION PROTEIN EUTJ"/>
    <property type="match status" value="1"/>
</dbReference>
<sequence length="350" mass="38792">MKKLGFFSKKNAGVGLDLGSEWLKMVKIRPGKGDFILESIARSPWQPGDLDNNSATAKKIAGLWSQLLLKEQVVASSMAGHAVIVKRVTFESDSPKTLGDTVHKDARQYIPFDINDVYLDFQILGPGAKEKSYDVLLVASKKKVVQNLSDVITQSGLSLSVIDVDSFAICNSFEYNYPELQEKPVYLLDIGGAQSVFCIYHNAQPVFLREVSFGGRVVTESLASILNLKRMEAERIKLGGKDDLDEKSAKAIADAVNKTFKNWCDELKRLIGFYHSSSSNVVPAESLYLSGGGALLGGLKDVFQKELDLDVQYHNPFRKIFVDRNSFQKEYLEEIGPQMVVPFGLALRAI</sequence>
<dbReference type="PANTHER" id="PTHR32432">
    <property type="entry name" value="CELL DIVISION PROTEIN FTSA-RELATED"/>
    <property type="match status" value="1"/>
</dbReference>
<dbReference type="OrthoDB" id="9773403at2"/>
<dbReference type="Gene3D" id="3.30.1490.300">
    <property type="match status" value="1"/>
</dbReference>
<dbReference type="PIRSF" id="PIRSF019169">
    <property type="entry name" value="PilM"/>
    <property type="match status" value="1"/>
</dbReference>
<dbReference type="AlphaFoldDB" id="A0A1I3TDZ8"/>
<dbReference type="STRING" id="52560.SAMN04488082_105153"/>
<dbReference type="Gene3D" id="3.30.420.40">
    <property type="match status" value="2"/>
</dbReference>
<evidence type="ECO:0000313" key="1">
    <source>
        <dbReference type="EMBL" id="SFJ67921.1"/>
    </source>
</evidence>
<organism evidence="1 2">
    <name type="scientific">Desulfomicrobium apsheronum</name>
    <dbReference type="NCBI Taxonomy" id="52560"/>
    <lineage>
        <taxon>Bacteria</taxon>
        <taxon>Pseudomonadati</taxon>
        <taxon>Thermodesulfobacteriota</taxon>
        <taxon>Desulfovibrionia</taxon>
        <taxon>Desulfovibrionales</taxon>
        <taxon>Desulfomicrobiaceae</taxon>
        <taxon>Desulfomicrobium</taxon>
    </lineage>
</organism>
<dbReference type="InterPro" id="IPR005883">
    <property type="entry name" value="PilM"/>
</dbReference>
<evidence type="ECO:0000313" key="2">
    <source>
        <dbReference type="Proteomes" id="UP000198635"/>
    </source>
</evidence>
<dbReference type="NCBIfam" id="TIGR01175">
    <property type="entry name" value="pilM"/>
    <property type="match status" value="1"/>
</dbReference>
<keyword evidence="2" id="KW-1185">Reference proteome</keyword>
<dbReference type="InterPro" id="IPR050696">
    <property type="entry name" value="FtsA/MreB"/>
</dbReference>
<dbReference type="EMBL" id="FORX01000005">
    <property type="protein sequence ID" value="SFJ67921.1"/>
    <property type="molecule type" value="Genomic_DNA"/>
</dbReference>
<accession>A0A1I3TDZ8</accession>
<dbReference type="InterPro" id="IPR043129">
    <property type="entry name" value="ATPase_NBD"/>
</dbReference>
<protein>
    <submittedName>
        <fullName evidence="1">Type IV pilus assembly protein PilM</fullName>
    </submittedName>
</protein>
<dbReference type="RefSeq" id="WP_092373645.1">
    <property type="nucleotide sequence ID" value="NZ_FORX01000005.1"/>
</dbReference>
<dbReference type="CDD" id="cd24049">
    <property type="entry name" value="ASKHA_NBD_PilM"/>
    <property type="match status" value="1"/>
</dbReference>
<reference evidence="2" key="1">
    <citation type="submission" date="2016-10" db="EMBL/GenBank/DDBJ databases">
        <authorList>
            <person name="Varghese N."/>
            <person name="Submissions S."/>
        </authorList>
    </citation>
    <scope>NUCLEOTIDE SEQUENCE [LARGE SCALE GENOMIC DNA]</scope>
    <source>
        <strain evidence="2">DSM 5918</strain>
    </source>
</reference>
<proteinExistence type="predicted"/>
<dbReference type="SUPFAM" id="SSF53067">
    <property type="entry name" value="Actin-like ATPase domain"/>
    <property type="match status" value="2"/>
</dbReference>
<dbReference type="Pfam" id="PF11104">
    <property type="entry name" value="PilM_2"/>
    <property type="match status" value="1"/>
</dbReference>
<gene>
    <name evidence="1" type="ORF">SAMN04488082_105153</name>
</gene>